<dbReference type="PANTHER" id="PTHR46289:SF14">
    <property type="entry name" value="DUF4371 DOMAIN-CONTAINING PROTEIN"/>
    <property type="match status" value="1"/>
</dbReference>
<dbReference type="Pfam" id="PF05699">
    <property type="entry name" value="Dimer_Tnp_hAT"/>
    <property type="match status" value="1"/>
</dbReference>
<keyword evidence="3" id="KW-1185">Reference proteome</keyword>
<sequence length="410" mass="46932">MFIVEYGDENVFPNMRKGGNQASKSLVTVPYKKWKHAIEDFEPHQSKQYHHEAVFKGSNFLKTMQNQHLDIRNVIDSGRRKQVDNTTAQPLADTIIASLKNLDLDCNNMVGQGYDGAAVIKGAFNGVQAIIRKSFPRALFVHCSSHYLNLALSTLTVCREVLQSLLCDLITAVDHIENVISHFQDIRSNIEKEFSNSFTEAKNLLTNVNEEIKLPRLTSVQKYRANPNTSNPEKYYRITVAIPLLEDLTSQLKIRFTDHKKVIAAMYTLIATVCSEKETPFPREDLVMYEDLVELDEAQDEFQLWKLFWQRKSPDRPSCAIEAVGECNRQLYPNIYMLLNSLSTLPVTTCTPERSFSTLRRLKTYLRNSCGQERLTGLALIAIHRDVIIPTDDVITEFAHKKSRRLDFVL</sequence>
<dbReference type="GO" id="GO:0046983">
    <property type="term" value="F:protein dimerization activity"/>
    <property type="evidence" value="ECO:0007669"/>
    <property type="project" value="InterPro"/>
</dbReference>
<dbReference type="AlphaFoldDB" id="A0AAN7PI65"/>
<dbReference type="InterPro" id="IPR052958">
    <property type="entry name" value="IFN-induced_PKR_regulator"/>
</dbReference>
<evidence type="ECO:0000313" key="3">
    <source>
        <dbReference type="Proteomes" id="UP001353858"/>
    </source>
</evidence>
<evidence type="ECO:0000313" key="2">
    <source>
        <dbReference type="EMBL" id="KAK4880986.1"/>
    </source>
</evidence>
<feature type="domain" description="HAT C-terminal dimerisation" evidence="1">
    <location>
        <begin position="327"/>
        <end position="386"/>
    </location>
</feature>
<dbReference type="EMBL" id="JARPUR010000002">
    <property type="protein sequence ID" value="KAK4880986.1"/>
    <property type="molecule type" value="Genomic_DNA"/>
</dbReference>
<evidence type="ECO:0000259" key="1">
    <source>
        <dbReference type="Pfam" id="PF05699"/>
    </source>
</evidence>
<accession>A0AAN7PI65</accession>
<dbReference type="Proteomes" id="UP001353858">
    <property type="component" value="Unassembled WGS sequence"/>
</dbReference>
<dbReference type="InterPro" id="IPR012337">
    <property type="entry name" value="RNaseH-like_sf"/>
</dbReference>
<protein>
    <recommendedName>
        <fullName evidence="1">HAT C-terminal dimerisation domain-containing protein</fullName>
    </recommendedName>
</protein>
<organism evidence="2 3">
    <name type="scientific">Aquatica leii</name>
    <dbReference type="NCBI Taxonomy" id="1421715"/>
    <lineage>
        <taxon>Eukaryota</taxon>
        <taxon>Metazoa</taxon>
        <taxon>Ecdysozoa</taxon>
        <taxon>Arthropoda</taxon>
        <taxon>Hexapoda</taxon>
        <taxon>Insecta</taxon>
        <taxon>Pterygota</taxon>
        <taxon>Neoptera</taxon>
        <taxon>Endopterygota</taxon>
        <taxon>Coleoptera</taxon>
        <taxon>Polyphaga</taxon>
        <taxon>Elateriformia</taxon>
        <taxon>Elateroidea</taxon>
        <taxon>Lampyridae</taxon>
        <taxon>Luciolinae</taxon>
        <taxon>Aquatica</taxon>
    </lineage>
</organism>
<proteinExistence type="predicted"/>
<gene>
    <name evidence="2" type="ORF">RN001_004305</name>
</gene>
<dbReference type="PANTHER" id="PTHR46289">
    <property type="entry name" value="52 KDA REPRESSOR OF THE INHIBITOR OF THE PROTEIN KINASE-LIKE PROTEIN-RELATED"/>
    <property type="match status" value="1"/>
</dbReference>
<dbReference type="SUPFAM" id="SSF53098">
    <property type="entry name" value="Ribonuclease H-like"/>
    <property type="match status" value="1"/>
</dbReference>
<name>A0AAN7PI65_9COLE</name>
<reference evidence="3" key="1">
    <citation type="submission" date="2023-01" db="EMBL/GenBank/DDBJ databases">
        <title>Key to firefly adult light organ development and bioluminescence: homeobox transcription factors regulate luciferase expression and transportation to peroxisome.</title>
        <authorList>
            <person name="Fu X."/>
        </authorList>
    </citation>
    <scope>NUCLEOTIDE SEQUENCE [LARGE SCALE GENOMIC DNA]</scope>
</reference>
<dbReference type="InterPro" id="IPR008906">
    <property type="entry name" value="HATC_C_dom"/>
</dbReference>
<comment type="caution">
    <text evidence="2">The sequence shown here is derived from an EMBL/GenBank/DDBJ whole genome shotgun (WGS) entry which is preliminary data.</text>
</comment>